<dbReference type="SMART" id="SM00823">
    <property type="entry name" value="PKS_PP"/>
    <property type="match status" value="1"/>
</dbReference>
<dbReference type="InterPro" id="IPR009081">
    <property type="entry name" value="PP-bd_ACP"/>
</dbReference>
<dbReference type="GO" id="GO:0009239">
    <property type="term" value="P:enterobactin biosynthetic process"/>
    <property type="evidence" value="ECO:0007669"/>
    <property type="project" value="TreeGrafter"/>
</dbReference>
<reference evidence="6" key="2">
    <citation type="submission" date="2022-10" db="EMBL/GenBank/DDBJ databases">
        <title>The complete genomes of actinobacterial strains from the NBC collection.</title>
        <authorList>
            <person name="Joergensen T.S."/>
            <person name="Alvarez Arevalo M."/>
            <person name="Sterndorff E.B."/>
            <person name="Faurdal D."/>
            <person name="Vuksanovic O."/>
            <person name="Mourched A.-S."/>
            <person name="Charusanti P."/>
            <person name="Shaw S."/>
            <person name="Blin K."/>
            <person name="Weber T."/>
        </authorList>
    </citation>
    <scope>NUCLEOTIDE SEQUENCE</scope>
    <source>
        <strain evidence="6">NBC_01256</strain>
    </source>
</reference>
<organism evidence="5 7">
    <name type="scientific">Streptomyces caniferus</name>
    <dbReference type="NCBI Taxonomy" id="285557"/>
    <lineage>
        <taxon>Bacteria</taxon>
        <taxon>Bacillati</taxon>
        <taxon>Actinomycetota</taxon>
        <taxon>Actinomycetes</taxon>
        <taxon>Kitasatosporales</taxon>
        <taxon>Streptomycetaceae</taxon>
        <taxon>Streptomyces</taxon>
    </lineage>
</organism>
<dbReference type="Pfam" id="PF13193">
    <property type="entry name" value="AMP-binding_C"/>
    <property type="match status" value="1"/>
</dbReference>
<evidence type="ECO:0000313" key="8">
    <source>
        <dbReference type="Proteomes" id="UP001432292"/>
    </source>
</evidence>
<dbReference type="RefSeq" id="WP_159472679.1">
    <property type="nucleotide sequence ID" value="NZ_BAAATH010000004.1"/>
</dbReference>
<proteinExistence type="predicted"/>
<dbReference type="Gene3D" id="3.40.50.980">
    <property type="match status" value="2"/>
</dbReference>
<dbReference type="InterPro" id="IPR010071">
    <property type="entry name" value="AA_adenyl_dom"/>
</dbReference>
<dbReference type="GO" id="GO:0047527">
    <property type="term" value="F:2,3-dihydroxybenzoate-serine ligase activity"/>
    <property type="evidence" value="ECO:0007669"/>
    <property type="project" value="TreeGrafter"/>
</dbReference>
<dbReference type="EMBL" id="BLIN01000003">
    <property type="protein sequence ID" value="GFE05872.1"/>
    <property type="molecule type" value="Genomic_DNA"/>
</dbReference>
<dbReference type="Gene3D" id="1.10.1200.10">
    <property type="entry name" value="ACP-like"/>
    <property type="match status" value="1"/>
</dbReference>
<dbReference type="InterPro" id="IPR000873">
    <property type="entry name" value="AMP-dep_synth/lig_dom"/>
</dbReference>
<dbReference type="AlphaFoldDB" id="A0A640S5J8"/>
<evidence type="ECO:0000256" key="3">
    <source>
        <dbReference type="SAM" id="MobiDB-lite"/>
    </source>
</evidence>
<evidence type="ECO:0000259" key="4">
    <source>
        <dbReference type="PROSITE" id="PS50075"/>
    </source>
</evidence>
<evidence type="ECO:0000256" key="2">
    <source>
        <dbReference type="ARBA" id="ARBA00022553"/>
    </source>
</evidence>
<dbReference type="Proteomes" id="UP001432292">
    <property type="component" value="Chromosome"/>
</dbReference>
<dbReference type="GO" id="GO:0031177">
    <property type="term" value="F:phosphopantetheine binding"/>
    <property type="evidence" value="ECO:0007669"/>
    <property type="project" value="InterPro"/>
</dbReference>
<evidence type="ECO:0000313" key="6">
    <source>
        <dbReference type="EMBL" id="WUS21130.1"/>
    </source>
</evidence>
<dbReference type="GeneID" id="96640410"/>
<dbReference type="Gene3D" id="2.30.38.10">
    <property type="entry name" value="Luciferase, Domain 3"/>
    <property type="match status" value="1"/>
</dbReference>
<keyword evidence="2" id="KW-0597">Phosphoprotein</keyword>
<evidence type="ECO:0000313" key="5">
    <source>
        <dbReference type="EMBL" id="GFE05872.1"/>
    </source>
</evidence>
<feature type="compositionally biased region" description="Low complexity" evidence="3">
    <location>
        <begin position="38"/>
        <end position="52"/>
    </location>
</feature>
<dbReference type="InterPro" id="IPR036736">
    <property type="entry name" value="ACP-like_sf"/>
</dbReference>
<dbReference type="InterPro" id="IPR020806">
    <property type="entry name" value="PKS_PP-bd"/>
</dbReference>
<feature type="region of interest" description="Disordered" evidence="3">
    <location>
        <begin position="1"/>
        <end position="52"/>
    </location>
</feature>
<dbReference type="Pfam" id="PF00550">
    <property type="entry name" value="PP-binding"/>
    <property type="match status" value="1"/>
</dbReference>
<protein>
    <submittedName>
        <fullName evidence="6">Non-ribosomal peptide synthetase</fullName>
    </submittedName>
</protein>
<evidence type="ECO:0000313" key="7">
    <source>
        <dbReference type="Proteomes" id="UP000435837"/>
    </source>
</evidence>
<evidence type="ECO:0000256" key="1">
    <source>
        <dbReference type="ARBA" id="ARBA00022450"/>
    </source>
</evidence>
<dbReference type="CDD" id="cd12117">
    <property type="entry name" value="A_NRPS_Srf_like"/>
    <property type="match status" value="1"/>
</dbReference>
<accession>A0A640S5J8</accession>
<dbReference type="SUPFAM" id="SSF47336">
    <property type="entry name" value="ACP-like"/>
    <property type="match status" value="1"/>
</dbReference>
<dbReference type="NCBIfam" id="TIGR01733">
    <property type="entry name" value="AA-adenyl-dom"/>
    <property type="match status" value="1"/>
</dbReference>
<dbReference type="PROSITE" id="PS50075">
    <property type="entry name" value="CARRIER"/>
    <property type="match status" value="1"/>
</dbReference>
<dbReference type="PANTHER" id="PTHR45527:SF1">
    <property type="entry name" value="FATTY ACID SYNTHASE"/>
    <property type="match status" value="1"/>
</dbReference>
<dbReference type="InterPro" id="IPR045851">
    <property type="entry name" value="AMP-bd_C_sf"/>
</dbReference>
<gene>
    <name evidence="6" type="ORF">OG727_01810</name>
    <name evidence="5" type="ORF">Scani_21400</name>
</gene>
<dbReference type="InterPro" id="IPR006162">
    <property type="entry name" value="Ppantetheine_attach_site"/>
</dbReference>
<sequence>MTIRTPHTPDTRKEGPVPTEGTSQGGHTPSGDRPAPAPAAERPAAAAGPAALVARHAARTPQALAVADGDTTLTYAQLVSSARALAAHLRAHGVRRGDSVALLMPRSARTVVAQLALWWAGAVCVPLDPAHPRSRSEALAADAGATLTVGDAKLLESAALSGATLALPGEPLVDGEDLPGAELAPDDAAFIMFTSGSTGRPKGVAIPHRAIAELVSDPAYLTLTSRDRVLFHSPMTFDASTFEVWGALANGAAVVVCTAERPSFEDLARHVERHGVTVAFFTTALFHQLAARRSRIFSLLRTVVVGGEALSAHHAREVLHAFPWLELVNGYGPTEATTFTTAHRVTAGDCDGQVPIGRPVAGATVHLLDEAGRPVPDGEHGELWIGGSRLAHGYTGQPQLTAERFRDHPGLGRLYRSGDLVSRRPDGTLDFHGRTDDQVKVRGFRIEPAEIEHALREQPEVADAAVAVHRPSPDDARLAAFLVASPGPVPRPETVRDRLAAVLPAHLVPDDVRMVDALPLTASGKVDRRALTDLLTTDGPDAPAGPLGPLEQAVAEVWGRSLGREVTRPDADFLALGGHSLLALAVTDDLREELGVELTLADFFAAPTVAGHAALVERALLAAHSDLHPGAPEDTDGH</sequence>
<dbReference type="SUPFAM" id="SSF56801">
    <property type="entry name" value="Acetyl-CoA synthetase-like"/>
    <property type="match status" value="1"/>
</dbReference>
<reference evidence="5 7" key="1">
    <citation type="submission" date="2019-12" db="EMBL/GenBank/DDBJ databases">
        <title>Whole genome shotgun sequence of Streptomyces caniferus NBRC 15389.</title>
        <authorList>
            <person name="Ichikawa N."/>
            <person name="Kimura A."/>
            <person name="Kitahashi Y."/>
            <person name="Komaki H."/>
            <person name="Tamura T."/>
        </authorList>
    </citation>
    <scope>NUCLEOTIDE SEQUENCE [LARGE SCALE GENOMIC DNA]</scope>
    <source>
        <strain evidence="5 7">NBRC 15389</strain>
    </source>
</reference>
<dbReference type="InterPro" id="IPR020845">
    <property type="entry name" value="AMP-binding_CS"/>
</dbReference>
<keyword evidence="8" id="KW-1185">Reference proteome</keyword>
<dbReference type="GO" id="GO:0005829">
    <property type="term" value="C:cytosol"/>
    <property type="evidence" value="ECO:0007669"/>
    <property type="project" value="TreeGrafter"/>
</dbReference>
<dbReference type="InterPro" id="IPR025110">
    <property type="entry name" value="AMP-bd_C"/>
</dbReference>
<dbReference type="PANTHER" id="PTHR45527">
    <property type="entry name" value="NONRIBOSOMAL PEPTIDE SYNTHETASE"/>
    <property type="match status" value="1"/>
</dbReference>
<name>A0A640S5J8_9ACTN</name>
<dbReference type="GO" id="GO:0009366">
    <property type="term" value="C:enterobactin synthetase complex"/>
    <property type="evidence" value="ECO:0007669"/>
    <property type="project" value="TreeGrafter"/>
</dbReference>
<dbReference type="PROSITE" id="PS00455">
    <property type="entry name" value="AMP_BINDING"/>
    <property type="match status" value="1"/>
</dbReference>
<dbReference type="OrthoDB" id="2472181at2"/>
<dbReference type="EMBL" id="CP108473">
    <property type="protein sequence ID" value="WUS21130.1"/>
    <property type="molecule type" value="Genomic_DNA"/>
</dbReference>
<feature type="domain" description="Carrier" evidence="4">
    <location>
        <begin position="545"/>
        <end position="620"/>
    </location>
</feature>
<dbReference type="Gene3D" id="3.30.300.30">
    <property type="match status" value="1"/>
</dbReference>
<dbReference type="Pfam" id="PF00501">
    <property type="entry name" value="AMP-binding"/>
    <property type="match status" value="1"/>
</dbReference>
<dbReference type="GO" id="GO:0043041">
    <property type="term" value="P:amino acid activation for nonribosomal peptide biosynthetic process"/>
    <property type="evidence" value="ECO:0007669"/>
    <property type="project" value="TreeGrafter"/>
</dbReference>
<dbReference type="Proteomes" id="UP000435837">
    <property type="component" value="Unassembled WGS sequence"/>
</dbReference>
<keyword evidence="1" id="KW-0596">Phosphopantetheine</keyword>
<dbReference type="PROSITE" id="PS00012">
    <property type="entry name" value="PHOSPHOPANTETHEINE"/>
    <property type="match status" value="1"/>
</dbReference>